<feature type="compositionally biased region" description="Basic and acidic residues" evidence="1">
    <location>
        <begin position="1"/>
        <end position="19"/>
    </location>
</feature>
<organism evidence="2 3">
    <name type="scientific">Burkholderia pseudomallei (strain 1106a)</name>
    <dbReference type="NCBI Taxonomy" id="357348"/>
    <lineage>
        <taxon>Bacteria</taxon>
        <taxon>Pseudomonadati</taxon>
        <taxon>Pseudomonadota</taxon>
        <taxon>Betaproteobacteria</taxon>
        <taxon>Burkholderiales</taxon>
        <taxon>Burkholderiaceae</taxon>
        <taxon>Burkholderia</taxon>
        <taxon>pseudomallei group</taxon>
    </lineage>
</organism>
<proteinExistence type="predicted"/>
<protein>
    <submittedName>
        <fullName evidence="2">Uncharacterized protein</fullName>
    </submittedName>
</protein>
<name>A3P559_BURP0</name>
<evidence type="ECO:0000313" key="2">
    <source>
        <dbReference type="EMBL" id="ABN95647.1"/>
    </source>
</evidence>
<evidence type="ECO:0000313" key="3">
    <source>
        <dbReference type="Proteomes" id="UP000006738"/>
    </source>
</evidence>
<dbReference type="EMBL" id="CP000573">
    <property type="protein sequence ID" value="ABN95647.1"/>
    <property type="molecule type" value="Genomic_DNA"/>
</dbReference>
<accession>A3P559</accession>
<evidence type="ECO:0000256" key="1">
    <source>
        <dbReference type="SAM" id="MobiDB-lite"/>
    </source>
</evidence>
<gene>
    <name evidence="2" type="ordered locus">BURPS1106A_A1435</name>
</gene>
<dbReference type="KEGG" id="bpl:BURPS1106A_A1435"/>
<dbReference type="HOGENOM" id="CLU_3266950_0_0_4"/>
<dbReference type="Proteomes" id="UP000006738">
    <property type="component" value="Chromosome II"/>
</dbReference>
<feature type="region of interest" description="Disordered" evidence="1">
    <location>
        <begin position="1"/>
        <end position="41"/>
    </location>
</feature>
<sequence length="41" mass="4719">MSPKRDGRPAMRAPRALEHRARRTAHGGVRSNGKARKNRRR</sequence>
<reference evidence="3" key="1">
    <citation type="submission" date="2007-02" db="EMBL/GenBank/DDBJ databases">
        <authorList>
            <person name="DeShazer D."/>
            <person name="Woods D.E."/>
            <person name="Nierman W.C."/>
        </authorList>
    </citation>
    <scope>NUCLEOTIDE SEQUENCE [LARGE SCALE GENOMIC DNA]</scope>
    <source>
        <strain evidence="3">1106a</strain>
    </source>
</reference>
<dbReference type="AlphaFoldDB" id="A3P559"/>